<dbReference type="KEGG" id="ela:UCREL1_6377"/>
<accession>M7SQA0</accession>
<dbReference type="InterPro" id="IPR050447">
    <property type="entry name" value="Erg6_SMT_methyltransf"/>
</dbReference>
<feature type="domain" description="Methyltransferase type 11" evidence="4">
    <location>
        <begin position="18"/>
        <end position="117"/>
    </location>
</feature>
<dbReference type="GO" id="GO:0032259">
    <property type="term" value="P:methylation"/>
    <property type="evidence" value="ECO:0007669"/>
    <property type="project" value="UniProtKB-KW"/>
</dbReference>
<feature type="transmembrane region" description="Helical" evidence="3">
    <location>
        <begin position="184"/>
        <end position="206"/>
    </location>
</feature>
<evidence type="ECO:0000259" key="4">
    <source>
        <dbReference type="Pfam" id="PF08241"/>
    </source>
</evidence>
<evidence type="ECO:0000313" key="6">
    <source>
        <dbReference type="Proteomes" id="UP000012174"/>
    </source>
</evidence>
<gene>
    <name evidence="5" type="ORF">UCREL1_6377</name>
</gene>
<evidence type="ECO:0000256" key="1">
    <source>
        <dbReference type="ARBA" id="ARBA00022679"/>
    </source>
</evidence>
<dbReference type="OMA" id="FEYDHEL"/>
<dbReference type="InterPro" id="IPR013216">
    <property type="entry name" value="Methyltransf_11"/>
</dbReference>
<sequence length="241" mass="27087">MEDKLAEALDLPKGSHVLDAGCGVGHVALHLTETYGFFIEAFDIVDHHVLKARSDIESSGLPVGTIRARKMDYHHLEALADQSFDGVYTMETLVHATDPYAVLAGFHRLLRPGGRIALFEYDHNFLENSPGSLASSMSKINECAAMPTNASSHPGVFKQMLEDAGFEDVVVRNYSRNIRPMTRIFFILGIIPYFFIWLFGLERYFINTVAGVDMYRGHDHWRYVAISATKSEDSAKHFETK</sequence>
<dbReference type="EMBL" id="KB706611">
    <property type="protein sequence ID" value="EMR66633.1"/>
    <property type="molecule type" value="Genomic_DNA"/>
</dbReference>
<dbReference type="PANTHER" id="PTHR44068:SF1">
    <property type="entry name" value="HYPOTHETICAL LOC100005854"/>
    <property type="match status" value="1"/>
</dbReference>
<dbReference type="GO" id="GO:0005783">
    <property type="term" value="C:endoplasmic reticulum"/>
    <property type="evidence" value="ECO:0007669"/>
    <property type="project" value="TreeGrafter"/>
</dbReference>
<keyword evidence="3" id="KW-0472">Membrane</keyword>
<evidence type="ECO:0000256" key="2">
    <source>
        <dbReference type="ARBA" id="ARBA00038188"/>
    </source>
</evidence>
<dbReference type="GO" id="GO:0006696">
    <property type="term" value="P:ergosterol biosynthetic process"/>
    <property type="evidence" value="ECO:0007669"/>
    <property type="project" value="TreeGrafter"/>
</dbReference>
<dbReference type="HOGENOM" id="CLU_039068_2_1_1"/>
<reference evidence="6" key="1">
    <citation type="journal article" date="2013" name="Genome Announc.">
        <title>Draft genome sequence of the grapevine dieback fungus Eutypa lata UCR-EL1.</title>
        <authorList>
            <person name="Blanco-Ulate B."/>
            <person name="Rolshausen P.E."/>
            <person name="Cantu D."/>
        </authorList>
    </citation>
    <scope>NUCLEOTIDE SEQUENCE [LARGE SCALE GENOMIC DNA]</scope>
    <source>
        <strain evidence="6">UCR-EL1</strain>
    </source>
</reference>
<organism evidence="5 6">
    <name type="scientific">Eutypa lata (strain UCR-EL1)</name>
    <name type="common">Grapevine dieback disease fungus</name>
    <name type="synonym">Eutypa armeniacae</name>
    <dbReference type="NCBI Taxonomy" id="1287681"/>
    <lineage>
        <taxon>Eukaryota</taxon>
        <taxon>Fungi</taxon>
        <taxon>Dikarya</taxon>
        <taxon>Ascomycota</taxon>
        <taxon>Pezizomycotina</taxon>
        <taxon>Sordariomycetes</taxon>
        <taxon>Xylariomycetidae</taxon>
        <taxon>Xylariales</taxon>
        <taxon>Diatrypaceae</taxon>
        <taxon>Eutypa</taxon>
    </lineage>
</organism>
<dbReference type="InterPro" id="IPR029063">
    <property type="entry name" value="SAM-dependent_MTases_sf"/>
</dbReference>
<keyword evidence="5" id="KW-0489">Methyltransferase</keyword>
<evidence type="ECO:0000256" key="3">
    <source>
        <dbReference type="SAM" id="Phobius"/>
    </source>
</evidence>
<dbReference type="AlphaFoldDB" id="M7SQA0"/>
<keyword evidence="6" id="KW-1185">Reference proteome</keyword>
<keyword evidence="1 5" id="KW-0808">Transferase</keyword>
<dbReference type="OrthoDB" id="540004at2759"/>
<protein>
    <submittedName>
        <fullName evidence="5">Putative methyltransferase type 11 protein</fullName>
    </submittedName>
</protein>
<dbReference type="Pfam" id="PF08241">
    <property type="entry name" value="Methyltransf_11"/>
    <property type="match status" value="1"/>
</dbReference>
<dbReference type="Gene3D" id="3.40.50.150">
    <property type="entry name" value="Vaccinia Virus protein VP39"/>
    <property type="match status" value="1"/>
</dbReference>
<dbReference type="STRING" id="1287681.M7SQA0"/>
<dbReference type="GO" id="GO:0003838">
    <property type="term" value="F:sterol 24-C-methyltransferase activity"/>
    <property type="evidence" value="ECO:0007669"/>
    <property type="project" value="TreeGrafter"/>
</dbReference>
<comment type="similarity">
    <text evidence="2">Belongs to the class I-like SAM-binding methyltransferase superfamily. Erg6/SMT family.</text>
</comment>
<dbReference type="Proteomes" id="UP000012174">
    <property type="component" value="Unassembled WGS sequence"/>
</dbReference>
<keyword evidence="3" id="KW-0812">Transmembrane</keyword>
<proteinExistence type="inferred from homology"/>
<keyword evidence="3" id="KW-1133">Transmembrane helix</keyword>
<dbReference type="PANTHER" id="PTHR44068">
    <property type="entry name" value="ZGC:194242"/>
    <property type="match status" value="1"/>
</dbReference>
<dbReference type="eggNOG" id="KOG1269">
    <property type="taxonomic scope" value="Eukaryota"/>
</dbReference>
<dbReference type="CDD" id="cd02440">
    <property type="entry name" value="AdoMet_MTases"/>
    <property type="match status" value="1"/>
</dbReference>
<evidence type="ECO:0000313" key="5">
    <source>
        <dbReference type="EMBL" id="EMR66633.1"/>
    </source>
</evidence>
<name>M7SQA0_EUTLA</name>
<dbReference type="SUPFAM" id="SSF53335">
    <property type="entry name" value="S-adenosyl-L-methionine-dependent methyltransferases"/>
    <property type="match status" value="1"/>
</dbReference>